<feature type="transmembrane region" description="Helical" evidence="1">
    <location>
        <begin position="6"/>
        <end position="23"/>
    </location>
</feature>
<dbReference type="AlphaFoldDB" id="A0A852TV85"/>
<name>A0A852TV85_9ACTN</name>
<keyword evidence="3" id="KW-1185">Reference proteome</keyword>
<comment type="caution">
    <text evidence="2">The sequence shown here is derived from an EMBL/GenBank/DDBJ whole genome shotgun (WGS) entry which is preliminary data.</text>
</comment>
<evidence type="ECO:0000313" key="2">
    <source>
        <dbReference type="EMBL" id="NYE46723.1"/>
    </source>
</evidence>
<dbReference type="Proteomes" id="UP000589036">
    <property type="component" value="Unassembled WGS sequence"/>
</dbReference>
<gene>
    <name evidence="2" type="ORF">HDA32_001843</name>
</gene>
<proteinExistence type="predicted"/>
<protein>
    <submittedName>
        <fullName evidence="2">Uncharacterized protein</fullName>
    </submittedName>
</protein>
<dbReference type="EMBL" id="JACCCC010000001">
    <property type="protein sequence ID" value="NYE46723.1"/>
    <property type="molecule type" value="Genomic_DNA"/>
</dbReference>
<reference evidence="2 3" key="1">
    <citation type="submission" date="2020-07" db="EMBL/GenBank/DDBJ databases">
        <title>Sequencing the genomes of 1000 actinobacteria strains.</title>
        <authorList>
            <person name="Klenk H.-P."/>
        </authorList>
    </citation>
    <scope>NUCLEOTIDE SEQUENCE [LARGE SCALE GENOMIC DNA]</scope>
    <source>
        <strain evidence="2 3">CXB654</strain>
    </source>
</reference>
<sequence length="43" mass="4963">MTWVLMFGLPLVAIIVIIAFARYQSSPVNKDERDDRPGEEQKK</sequence>
<keyword evidence="1" id="KW-0472">Membrane</keyword>
<evidence type="ECO:0000313" key="3">
    <source>
        <dbReference type="Proteomes" id="UP000589036"/>
    </source>
</evidence>
<keyword evidence="1" id="KW-1133">Transmembrane helix</keyword>
<organism evidence="2 3">
    <name type="scientific">Spinactinospora alkalitolerans</name>
    <dbReference type="NCBI Taxonomy" id="687207"/>
    <lineage>
        <taxon>Bacteria</taxon>
        <taxon>Bacillati</taxon>
        <taxon>Actinomycetota</taxon>
        <taxon>Actinomycetes</taxon>
        <taxon>Streptosporangiales</taxon>
        <taxon>Nocardiopsidaceae</taxon>
        <taxon>Spinactinospora</taxon>
    </lineage>
</organism>
<evidence type="ECO:0000256" key="1">
    <source>
        <dbReference type="SAM" id="Phobius"/>
    </source>
</evidence>
<keyword evidence="1" id="KW-0812">Transmembrane</keyword>
<dbReference type="RefSeq" id="WP_281370376.1">
    <property type="nucleotide sequence ID" value="NZ_BAAAYY010000033.1"/>
</dbReference>
<accession>A0A852TV85</accession>